<protein>
    <recommendedName>
        <fullName evidence="3">YolD-like protein</fullName>
    </recommendedName>
</protein>
<accession>A0A1G7PTK7</accession>
<dbReference type="AlphaFoldDB" id="A0A1G7PTK7"/>
<reference evidence="1 2" key="1">
    <citation type="submission" date="2016-10" db="EMBL/GenBank/DDBJ databases">
        <authorList>
            <person name="de Groot N.N."/>
        </authorList>
    </citation>
    <scope>NUCLEOTIDE SEQUENCE [LARGE SCALE GENOMIC DNA]</scope>
    <source>
        <strain evidence="1 2">ATCC BAA-466</strain>
    </source>
</reference>
<dbReference type="RefSeq" id="WP_090289045.1">
    <property type="nucleotide sequence ID" value="NZ_FNCK01000001.1"/>
</dbReference>
<dbReference type="OrthoDB" id="2139609at2"/>
<evidence type="ECO:0008006" key="3">
    <source>
        <dbReference type="Google" id="ProtNLM"/>
    </source>
</evidence>
<evidence type="ECO:0000313" key="2">
    <source>
        <dbReference type="Proteomes" id="UP000199708"/>
    </source>
</evidence>
<sequence length="116" mass="13339">MELPIKKQTQWLNRISQSLFHPFFQPAPLVDEDIIMMPIGQVVKMLQDAYIKQTPLQLLIEYYLPDHSMAMTAIEAYILSPVHSQQLVSIQVGHDRFHLNINQIINVTAITETLIA</sequence>
<evidence type="ECO:0000313" key="1">
    <source>
        <dbReference type="EMBL" id="SDF88949.1"/>
    </source>
</evidence>
<organism evidence="1 2">
    <name type="scientific">Facklamia miroungae</name>
    <dbReference type="NCBI Taxonomy" id="120956"/>
    <lineage>
        <taxon>Bacteria</taxon>
        <taxon>Bacillati</taxon>
        <taxon>Bacillota</taxon>
        <taxon>Bacilli</taxon>
        <taxon>Lactobacillales</taxon>
        <taxon>Aerococcaceae</taxon>
        <taxon>Facklamia</taxon>
    </lineage>
</organism>
<proteinExistence type="predicted"/>
<keyword evidence="2" id="KW-1185">Reference proteome</keyword>
<dbReference type="Proteomes" id="UP000199708">
    <property type="component" value="Unassembled WGS sequence"/>
</dbReference>
<dbReference type="STRING" id="120956.SAMN05421791_101349"/>
<dbReference type="EMBL" id="FNCK01000001">
    <property type="protein sequence ID" value="SDF88949.1"/>
    <property type="molecule type" value="Genomic_DNA"/>
</dbReference>
<gene>
    <name evidence="1" type="ORF">SAMN05421791_101349</name>
</gene>
<name>A0A1G7PTK7_9LACT</name>